<reference evidence="2 3" key="1">
    <citation type="submission" date="2020-08" db="EMBL/GenBank/DDBJ databases">
        <title>Genomic Encyclopedia of Type Strains, Phase IV (KMG-IV): sequencing the most valuable type-strain genomes for metagenomic binning, comparative biology and taxonomic classification.</title>
        <authorList>
            <person name="Goeker M."/>
        </authorList>
    </citation>
    <scope>NUCLEOTIDE SEQUENCE [LARGE SCALE GENOMIC DNA]</scope>
    <source>
        <strain evidence="2 3">DSM 103526</strain>
    </source>
</reference>
<evidence type="ECO:0000256" key="1">
    <source>
        <dbReference type="SAM" id="Phobius"/>
    </source>
</evidence>
<protein>
    <submittedName>
        <fullName evidence="2">Uncharacterized protein</fullName>
    </submittedName>
</protein>
<dbReference type="EMBL" id="JACHEN010000005">
    <property type="protein sequence ID" value="MBB6215033.1"/>
    <property type="molecule type" value="Genomic_DNA"/>
</dbReference>
<keyword evidence="1" id="KW-0812">Transmembrane</keyword>
<organism evidence="2 3">
    <name type="scientific">Anaerosolibacter carboniphilus</name>
    <dbReference type="NCBI Taxonomy" id="1417629"/>
    <lineage>
        <taxon>Bacteria</taxon>
        <taxon>Bacillati</taxon>
        <taxon>Bacillota</taxon>
        <taxon>Clostridia</taxon>
        <taxon>Peptostreptococcales</taxon>
        <taxon>Thermotaleaceae</taxon>
        <taxon>Anaerosolibacter</taxon>
    </lineage>
</organism>
<sequence length="37" mass="4197">MPIDVIAVIIVFLIFSIGGFILIKKAEREINNKDDNH</sequence>
<dbReference type="Proteomes" id="UP000579281">
    <property type="component" value="Unassembled WGS sequence"/>
</dbReference>
<feature type="transmembrane region" description="Helical" evidence="1">
    <location>
        <begin position="6"/>
        <end position="23"/>
    </location>
</feature>
<keyword evidence="1" id="KW-1133">Transmembrane helix</keyword>
<proteinExistence type="predicted"/>
<accession>A0A841KNQ8</accession>
<keyword evidence="1" id="KW-0472">Membrane</keyword>
<evidence type="ECO:0000313" key="2">
    <source>
        <dbReference type="EMBL" id="MBB6215033.1"/>
    </source>
</evidence>
<gene>
    <name evidence="2" type="ORF">HNQ80_001122</name>
</gene>
<dbReference type="AlphaFoldDB" id="A0A841KNQ8"/>
<name>A0A841KNQ8_9FIRM</name>
<comment type="caution">
    <text evidence="2">The sequence shown here is derived from an EMBL/GenBank/DDBJ whole genome shotgun (WGS) entry which is preliminary data.</text>
</comment>
<keyword evidence="3" id="KW-1185">Reference proteome</keyword>
<evidence type="ECO:0000313" key="3">
    <source>
        <dbReference type="Proteomes" id="UP000579281"/>
    </source>
</evidence>